<feature type="transmembrane region" description="Helical" evidence="6">
    <location>
        <begin position="78"/>
        <end position="102"/>
    </location>
</feature>
<evidence type="ECO:0000256" key="5">
    <source>
        <dbReference type="ARBA" id="ARBA00023136"/>
    </source>
</evidence>
<feature type="transmembrane region" description="Helical" evidence="6">
    <location>
        <begin position="123"/>
        <end position="147"/>
    </location>
</feature>
<comment type="caution">
    <text evidence="7">The sequence shown here is derived from an EMBL/GenBank/DDBJ whole genome shotgun (WGS) entry which is preliminary data.</text>
</comment>
<protein>
    <submittedName>
        <fullName evidence="7">Uncharacterized protein</fullName>
    </submittedName>
</protein>
<dbReference type="InterPro" id="IPR007593">
    <property type="entry name" value="CD225/Dispanin_fam"/>
</dbReference>
<dbReference type="Proteomes" id="UP001176940">
    <property type="component" value="Unassembled WGS sequence"/>
</dbReference>
<proteinExistence type="inferred from homology"/>
<gene>
    <name evidence="7" type="ORF">RIMI_LOCUS9792062</name>
</gene>
<organism evidence="7 8">
    <name type="scientific">Ranitomeya imitator</name>
    <name type="common">mimic poison frog</name>
    <dbReference type="NCBI Taxonomy" id="111125"/>
    <lineage>
        <taxon>Eukaryota</taxon>
        <taxon>Metazoa</taxon>
        <taxon>Chordata</taxon>
        <taxon>Craniata</taxon>
        <taxon>Vertebrata</taxon>
        <taxon>Euteleostomi</taxon>
        <taxon>Amphibia</taxon>
        <taxon>Batrachia</taxon>
        <taxon>Anura</taxon>
        <taxon>Neobatrachia</taxon>
        <taxon>Hyloidea</taxon>
        <taxon>Dendrobatidae</taxon>
        <taxon>Dendrobatinae</taxon>
        <taxon>Ranitomeya</taxon>
    </lineage>
</organism>
<name>A0ABN9LPX8_9NEOB</name>
<dbReference type="PANTHER" id="PTHR13999:SF4">
    <property type="entry name" value="INTERFERON-INDUCED TRANSMEMBRANE PROTEIN 3"/>
    <property type="match status" value="1"/>
</dbReference>
<comment type="similarity">
    <text evidence="2">Belongs to the CD225/Dispanin family.</text>
</comment>
<comment type="subcellular location">
    <subcellularLocation>
        <location evidence="1">Membrane</location>
    </subcellularLocation>
</comment>
<evidence type="ECO:0000313" key="7">
    <source>
        <dbReference type="EMBL" id="CAJ0942979.1"/>
    </source>
</evidence>
<sequence length="173" mass="19749">PSYRYVPPKSPGEDSLSCISEIMENRKFERELDNPPRYDAQTYQPLKDEVELGSYTPQTVQSTVVTMMPESPPVQDHIIWSLFNTIYLNFCCLGLLAFVFSIKSRDRKLHGDRNGATSYGSTARSLNIAATVLSILFTIVVIIIFVIQVQYAVQAFQQVMEREREKNEFDLGK</sequence>
<reference evidence="7" key="1">
    <citation type="submission" date="2023-07" db="EMBL/GenBank/DDBJ databases">
        <authorList>
            <person name="Stuckert A."/>
        </authorList>
    </citation>
    <scope>NUCLEOTIDE SEQUENCE</scope>
</reference>
<feature type="non-terminal residue" evidence="7">
    <location>
        <position position="1"/>
    </location>
</feature>
<dbReference type="PANTHER" id="PTHR13999">
    <property type="entry name" value="INTERFERON INDUCIBLE TRANSMEMBRANE PROTEIN"/>
    <property type="match status" value="1"/>
</dbReference>
<keyword evidence="5 6" id="KW-0472">Membrane</keyword>
<evidence type="ECO:0000313" key="8">
    <source>
        <dbReference type="Proteomes" id="UP001176940"/>
    </source>
</evidence>
<keyword evidence="3 6" id="KW-0812">Transmembrane</keyword>
<evidence type="ECO:0000256" key="2">
    <source>
        <dbReference type="ARBA" id="ARBA00006843"/>
    </source>
</evidence>
<evidence type="ECO:0000256" key="6">
    <source>
        <dbReference type="SAM" id="Phobius"/>
    </source>
</evidence>
<dbReference type="InterPro" id="IPR051517">
    <property type="entry name" value="IFITM_antiviral_protein"/>
</dbReference>
<accession>A0ABN9LPX8</accession>
<dbReference type="Pfam" id="PF04505">
    <property type="entry name" value="CD225"/>
    <property type="match status" value="1"/>
</dbReference>
<keyword evidence="8" id="KW-1185">Reference proteome</keyword>
<evidence type="ECO:0000256" key="4">
    <source>
        <dbReference type="ARBA" id="ARBA00022989"/>
    </source>
</evidence>
<keyword evidence="4 6" id="KW-1133">Transmembrane helix</keyword>
<dbReference type="EMBL" id="CAUEEQ010020607">
    <property type="protein sequence ID" value="CAJ0942979.1"/>
    <property type="molecule type" value="Genomic_DNA"/>
</dbReference>
<evidence type="ECO:0000256" key="1">
    <source>
        <dbReference type="ARBA" id="ARBA00004370"/>
    </source>
</evidence>
<evidence type="ECO:0000256" key="3">
    <source>
        <dbReference type="ARBA" id="ARBA00022692"/>
    </source>
</evidence>